<evidence type="ECO:0000256" key="1">
    <source>
        <dbReference type="ARBA" id="ARBA00022617"/>
    </source>
</evidence>
<dbReference type="SUPFAM" id="SSF46626">
    <property type="entry name" value="Cytochrome c"/>
    <property type="match status" value="2"/>
</dbReference>
<feature type="domain" description="Cytochrome c" evidence="6">
    <location>
        <begin position="433"/>
        <end position="596"/>
    </location>
</feature>
<dbReference type="PROSITE" id="PS51007">
    <property type="entry name" value="CYTC"/>
    <property type="match status" value="2"/>
</dbReference>
<evidence type="ECO:0000313" key="7">
    <source>
        <dbReference type="EMBL" id="MCQ8129576.1"/>
    </source>
</evidence>
<evidence type="ECO:0000256" key="2">
    <source>
        <dbReference type="ARBA" id="ARBA00022723"/>
    </source>
</evidence>
<gene>
    <name evidence="7" type="ORF">NP596_14015</name>
</gene>
<dbReference type="InterPro" id="IPR009056">
    <property type="entry name" value="Cyt_c-like_dom"/>
</dbReference>
<keyword evidence="1 4" id="KW-0349">Heme</keyword>
<dbReference type="EMBL" id="JANIBK010000082">
    <property type="protein sequence ID" value="MCQ8129576.1"/>
    <property type="molecule type" value="Genomic_DNA"/>
</dbReference>
<evidence type="ECO:0000256" key="4">
    <source>
        <dbReference type="PROSITE-ProRule" id="PRU00433"/>
    </source>
</evidence>
<keyword evidence="8" id="KW-1185">Reference proteome</keyword>
<evidence type="ECO:0000313" key="8">
    <source>
        <dbReference type="Proteomes" id="UP001524586"/>
    </source>
</evidence>
<dbReference type="Gene3D" id="1.10.760.10">
    <property type="entry name" value="Cytochrome c-like domain"/>
    <property type="match status" value="1"/>
</dbReference>
<protein>
    <recommendedName>
        <fullName evidence="6">Cytochrome c domain-containing protein</fullName>
    </recommendedName>
</protein>
<dbReference type="InterPro" id="IPR051395">
    <property type="entry name" value="Cytochrome_c_Peroxidase/MauG"/>
</dbReference>
<comment type="caution">
    <text evidence="7">The sequence shown here is derived from an EMBL/GenBank/DDBJ whole genome shotgun (WGS) entry which is preliminary data.</text>
</comment>
<dbReference type="RefSeq" id="WP_256616010.1">
    <property type="nucleotide sequence ID" value="NZ_JANIBK010000082.1"/>
</dbReference>
<dbReference type="InterPro" id="IPR036909">
    <property type="entry name" value="Cyt_c-like_dom_sf"/>
</dbReference>
<sequence>MRPVDELNVTRKKFTKFSGMLIAVFALAIGYFQLLSNDVNKSIDNIDGIGHGDIDTLKLALNSWRTNYEAKGGSPELLKLSLGYSKVLSKQFTQAHGRLQFNLKNGELVFQAKGLDAGEYDLWLLDNLGGSVLPEADDKMLHLGRFAAEDGKGRLETRLERSRLLGLSMDTVIVSKAGENPVENVAIAGAPDLMLKLYYADKPWLTTAMGDFKDTVADNVFPFEFLLPKAANASTLSDLTPVLGALVAKGRHIFHNETFAGNGRTCGTCHREDNNFTLDPNYIMNLPAKDPLFVAETNPALAELENPVLMRKHGLILTNVDGPNVDIFRSVPHTLALSTTIARETIAAGGEFEADEDFAHATGWSGDGAPGSGSLREFTEGAIKQHMPRTMNRIAGSDFRLPTDAELDAVEAYMLSLGRSKDFPVYQISFNDPLIESGKVLFDTKTNPVINGEPASGETANCNGCHQNAGGRSSSTKANPTRNTGVENMKVHPARLLQPDMAYDGGFGVTESACGPHRDQVCYGDGRFNTPPLIEAADTAPFFHNNAVSTLEEAIAAYNSEAFNASPGSLSKDKDRSVKLDSTQVVALASFLRALNALENIRQSDMLDNQAKRISNNATARELARLGRKENQDAIRVLKEGVLGNNWKAVQKLEKADYYQGLALLAPVQALRNRILALALDQKAQARALMATCDPSAIPASTVVVPPADMLYSCSEIGL</sequence>
<keyword evidence="2 4" id="KW-0479">Metal-binding</keyword>
<name>A0ABT1U914_9GAMM</name>
<reference evidence="7 8" key="1">
    <citation type="submission" date="2022-07" db="EMBL/GenBank/DDBJ databases">
        <title>Methylomonas rivi sp. nov., Methylomonas rosea sp. nov., Methylomonas aureus sp. nov. and Methylomonas subterranea sp. nov., four novel methanotrophs isolated from a freshwater creek and the deep terrestrial subsurface.</title>
        <authorList>
            <person name="Abin C."/>
            <person name="Sankaranarayanan K."/>
            <person name="Garner C."/>
            <person name="Sindelar R."/>
            <person name="Kotary K."/>
            <person name="Garner R."/>
            <person name="Barclay S."/>
            <person name="Lawson P."/>
            <person name="Krumholz L."/>
        </authorList>
    </citation>
    <scope>NUCLEOTIDE SEQUENCE [LARGE SCALE GENOMIC DNA]</scope>
    <source>
        <strain evidence="7 8">WSC-6</strain>
    </source>
</reference>
<keyword evidence="5" id="KW-0812">Transmembrane</keyword>
<proteinExistence type="predicted"/>
<keyword evidence="5" id="KW-1133">Transmembrane helix</keyword>
<evidence type="ECO:0000256" key="5">
    <source>
        <dbReference type="SAM" id="Phobius"/>
    </source>
</evidence>
<keyword evidence="5" id="KW-0472">Membrane</keyword>
<keyword evidence="3 4" id="KW-0408">Iron</keyword>
<evidence type="ECO:0000259" key="6">
    <source>
        <dbReference type="PROSITE" id="PS51007"/>
    </source>
</evidence>
<dbReference type="Proteomes" id="UP001524586">
    <property type="component" value="Unassembled WGS sequence"/>
</dbReference>
<dbReference type="PANTHER" id="PTHR30600">
    <property type="entry name" value="CYTOCHROME C PEROXIDASE-RELATED"/>
    <property type="match status" value="1"/>
</dbReference>
<feature type="transmembrane region" description="Helical" evidence="5">
    <location>
        <begin position="17"/>
        <end position="35"/>
    </location>
</feature>
<evidence type="ECO:0000256" key="3">
    <source>
        <dbReference type="ARBA" id="ARBA00023004"/>
    </source>
</evidence>
<accession>A0ABT1U914</accession>
<feature type="domain" description="Cytochrome c" evidence="6">
    <location>
        <begin position="245"/>
        <end position="418"/>
    </location>
</feature>
<organism evidence="7 8">
    <name type="scientific">Methylomonas rivi</name>
    <dbReference type="NCBI Taxonomy" id="2952226"/>
    <lineage>
        <taxon>Bacteria</taxon>
        <taxon>Pseudomonadati</taxon>
        <taxon>Pseudomonadota</taxon>
        <taxon>Gammaproteobacteria</taxon>
        <taxon>Methylococcales</taxon>
        <taxon>Methylococcaceae</taxon>
        <taxon>Methylomonas</taxon>
    </lineage>
</organism>